<dbReference type="Pfam" id="PF00041">
    <property type="entry name" value="fn3"/>
    <property type="match status" value="2"/>
</dbReference>
<dbReference type="InterPro" id="IPR013783">
    <property type="entry name" value="Ig-like_fold"/>
</dbReference>
<keyword evidence="1" id="KW-0677">Repeat</keyword>
<dbReference type="OrthoDB" id="114660at2759"/>
<evidence type="ECO:0000256" key="2">
    <source>
        <dbReference type="SAM" id="SignalP"/>
    </source>
</evidence>
<evidence type="ECO:0000259" key="3">
    <source>
        <dbReference type="PROSITE" id="PS50853"/>
    </source>
</evidence>
<dbReference type="SMART" id="SM00060">
    <property type="entry name" value="FN3"/>
    <property type="match status" value="2"/>
</dbReference>
<evidence type="ECO:0000313" key="4">
    <source>
        <dbReference type="EMBL" id="CAI5438769.1"/>
    </source>
</evidence>
<dbReference type="Proteomes" id="UP001152747">
    <property type="component" value="Unassembled WGS sequence"/>
</dbReference>
<dbReference type="Gene3D" id="2.60.40.10">
    <property type="entry name" value="Immunoglobulins"/>
    <property type="match status" value="2"/>
</dbReference>
<dbReference type="SUPFAM" id="SSF49265">
    <property type="entry name" value="Fibronectin type III"/>
    <property type="match status" value="1"/>
</dbReference>
<dbReference type="InterPro" id="IPR036116">
    <property type="entry name" value="FN3_sf"/>
</dbReference>
<dbReference type="CDD" id="cd00063">
    <property type="entry name" value="FN3"/>
    <property type="match status" value="2"/>
</dbReference>
<feature type="signal peptide" evidence="2">
    <location>
        <begin position="1"/>
        <end position="16"/>
    </location>
</feature>
<dbReference type="PANTHER" id="PTHR46708:SF2">
    <property type="entry name" value="FIBRONECTIN TYPE-III DOMAIN-CONTAINING PROTEIN"/>
    <property type="match status" value="1"/>
</dbReference>
<keyword evidence="2" id="KW-0732">Signal</keyword>
<comment type="caution">
    <text evidence="4">The sequence shown here is derived from an EMBL/GenBank/DDBJ whole genome shotgun (WGS) entry which is preliminary data.</text>
</comment>
<organism evidence="4 5">
    <name type="scientific">Caenorhabditis angaria</name>
    <dbReference type="NCBI Taxonomy" id="860376"/>
    <lineage>
        <taxon>Eukaryota</taxon>
        <taxon>Metazoa</taxon>
        <taxon>Ecdysozoa</taxon>
        <taxon>Nematoda</taxon>
        <taxon>Chromadorea</taxon>
        <taxon>Rhabditida</taxon>
        <taxon>Rhabditina</taxon>
        <taxon>Rhabditomorpha</taxon>
        <taxon>Rhabditoidea</taxon>
        <taxon>Rhabditidae</taxon>
        <taxon>Peloderinae</taxon>
        <taxon>Caenorhabditis</taxon>
    </lineage>
</organism>
<dbReference type="AlphaFoldDB" id="A0A9P1I6Z4"/>
<feature type="domain" description="Fibronectin type-III" evidence="3">
    <location>
        <begin position="135"/>
        <end position="226"/>
    </location>
</feature>
<dbReference type="InterPro" id="IPR003961">
    <property type="entry name" value="FN3_dom"/>
</dbReference>
<sequence length="391" mass="44710">MIRFLILFSIFGYSTSLFSFFQQNQQHENHVPNAPQNVRVKTQSTSATLWWDAPPDPTILIRGYTVEYGEGSISQRIVIEGSDSSSFTINRLNPDTNYVFAVSAYNEADGEDGTKVMLAAKTLVAEGSSAEKLWPPTTVRAKIEENGAAYVSWEDPNPNAVSHRQYVVNYGIHESEIQQKVRSNAKYVRLNGLSPGKEYEVSVKVVSEDGNESPWSIRDLFLVPEVKNSDIRSKFDWICRINDTEMCSIETSDHWKLCAEKHDFYTQRQSGACPRAQYPSSPAHLTTPIIHFPDAQSLCFHMRYALLNFHPAQMKVELFEKADFKKRHILWKTRMENVKQHVIQNVYIPFSKQISEFKVSVSLKWESQHMPRIIMHQMDIYSGGCPEKSTG</sequence>
<dbReference type="PANTHER" id="PTHR46708">
    <property type="entry name" value="TENASCIN"/>
    <property type="match status" value="1"/>
</dbReference>
<reference evidence="4" key="1">
    <citation type="submission" date="2022-11" db="EMBL/GenBank/DDBJ databases">
        <authorList>
            <person name="Kikuchi T."/>
        </authorList>
    </citation>
    <scope>NUCLEOTIDE SEQUENCE</scope>
    <source>
        <strain evidence="4">PS1010</strain>
    </source>
</reference>
<gene>
    <name evidence="4" type="ORF">CAMP_LOCUS1406</name>
</gene>
<feature type="chain" id="PRO_5040450478" description="Fibronectin type-III domain-containing protein" evidence="2">
    <location>
        <begin position="17"/>
        <end position="391"/>
    </location>
</feature>
<dbReference type="EMBL" id="CANHGI010000001">
    <property type="protein sequence ID" value="CAI5438769.1"/>
    <property type="molecule type" value="Genomic_DNA"/>
</dbReference>
<dbReference type="PROSITE" id="PS50853">
    <property type="entry name" value="FN3"/>
    <property type="match status" value="2"/>
</dbReference>
<dbReference type="InterPro" id="IPR050991">
    <property type="entry name" value="ECM_Regulatory_Proteins"/>
</dbReference>
<proteinExistence type="predicted"/>
<accession>A0A9P1I6Z4</accession>
<feature type="domain" description="Fibronectin type-III" evidence="3">
    <location>
        <begin position="31"/>
        <end position="127"/>
    </location>
</feature>
<evidence type="ECO:0000313" key="5">
    <source>
        <dbReference type="Proteomes" id="UP001152747"/>
    </source>
</evidence>
<evidence type="ECO:0000256" key="1">
    <source>
        <dbReference type="ARBA" id="ARBA00022737"/>
    </source>
</evidence>
<keyword evidence="5" id="KW-1185">Reference proteome</keyword>
<name>A0A9P1I6Z4_9PELO</name>
<protein>
    <recommendedName>
        <fullName evidence="3">Fibronectin type-III domain-containing protein</fullName>
    </recommendedName>
</protein>